<accession>A0A175ADQ3</accession>
<evidence type="ECO:0000313" key="1">
    <source>
        <dbReference type="EMBL" id="CUQ93200.1"/>
    </source>
</evidence>
<protein>
    <submittedName>
        <fullName evidence="1">Uncharacterized protein</fullName>
    </submittedName>
</protein>
<proteinExistence type="predicted"/>
<organism evidence="1 2">
    <name type="scientific">[Ruminococcus] torques</name>
    <dbReference type="NCBI Taxonomy" id="33039"/>
    <lineage>
        <taxon>Bacteria</taxon>
        <taxon>Bacillati</taxon>
        <taxon>Bacillota</taxon>
        <taxon>Clostridia</taxon>
        <taxon>Lachnospirales</taxon>
        <taxon>Lachnospiraceae</taxon>
        <taxon>Mediterraneibacter</taxon>
    </lineage>
</organism>
<evidence type="ECO:0000313" key="2">
    <source>
        <dbReference type="Proteomes" id="UP000078383"/>
    </source>
</evidence>
<name>A0A175ADQ3_9FIRM</name>
<reference evidence="1 2" key="1">
    <citation type="submission" date="2015-09" db="EMBL/GenBank/DDBJ databases">
        <authorList>
            <consortium name="Pathogen Informatics"/>
        </authorList>
    </citation>
    <scope>NUCLEOTIDE SEQUENCE [LARGE SCALE GENOMIC DNA]</scope>
    <source>
        <strain evidence="1 2">2789STDY5834889</strain>
    </source>
</reference>
<sequence>MPKTKGTKADTVKKVTVDDLLPVLENTDFKLDEQPYPSLFAIYQKVFRDISVFTGLIHSDALALAGNGMPVVTSHRERKKRICTCLLIHKVTYRYFLIFAVLQNMIHMDSCTLFSR</sequence>
<dbReference type="AlphaFoldDB" id="A0A175ADQ3"/>
<dbReference type="EMBL" id="CZBX01000021">
    <property type="protein sequence ID" value="CUQ93200.1"/>
    <property type="molecule type" value="Genomic_DNA"/>
</dbReference>
<dbReference type="Proteomes" id="UP000078383">
    <property type="component" value="Unassembled WGS sequence"/>
</dbReference>
<gene>
    <name evidence="1" type="ORF">ERS852502_02824</name>
</gene>
<dbReference type="RefSeq" id="WP_055173585.1">
    <property type="nucleotide sequence ID" value="NZ_CZBX01000021.1"/>
</dbReference>